<name>A0A2X0MNI9_9BASI</name>
<evidence type="ECO:0000313" key="1">
    <source>
        <dbReference type="EMBL" id="SGZ17260.1"/>
    </source>
</evidence>
<protein>
    <submittedName>
        <fullName evidence="1">BQ5605_C020g09107 protein</fullName>
    </submittedName>
</protein>
<dbReference type="AlphaFoldDB" id="A0A2X0MNI9"/>
<dbReference type="Proteomes" id="UP000249464">
    <property type="component" value="Unassembled WGS sequence"/>
</dbReference>
<reference evidence="1 2" key="1">
    <citation type="submission" date="2016-11" db="EMBL/GenBank/DDBJ databases">
        <authorList>
            <person name="Jaros S."/>
            <person name="Januszkiewicz K."/>
            <person name="Wedrychowicz H."/>
        </authorList>
    </citation>
    <scope>NUCLEOTIDE SEQUENCE [LARGE SCALE GENOMIC DNA]</scope>
</reference>
<sequence>MDMIRREDPEPGDSLDSVTRLCPVKMTSPYTSVERSPAMDAIWVAIRELTA</sequence>
<evidence type="ECO:0000313" key="2">
    <source>
        <dbReference type="Proteomes" id="UP000249464"/>
    </source>
</evidence>
<organism evidence="1 2">
    <name type="scientific">Microbotryum silenes-dioicae</name>
    <dbReference type="NCBI Taxonomy" id="796604"/>
    <lineage>
        <taxon>Eukaryota</taxon>
        <taxon>Fungi</taxon>
        <taxon>Dikarya</taxon>
        <taxon>Basidiomycota</taxon>
        <taxon>Pucciniomycotina</taxon>
        <taxon>Microbotryomycetes</taxon>
        <taxon>Microbotryales</taxon>
        <taxon>Microbotryaceae</taxon>
        <taxon>Microbotryum</taxon>
    </lineage>
</organism>
<dbReference type="EMBL" id="FQNC01000082">
    <property type="protein sequence ID" value="SGZ17260.1"/>
    <property type="molecule type" value="Genomic_DNA"/>
</dbReference>
<gene>
    <name evidence="1" type="primary">BQ5605_C020g09107</name>
    <name evidence="1" type="ORF">BQ5605_C020G09107</name>
</gene>
<keyword evidence="2" id="KW-1185">Reference proteome</keyword>
<accession>A0A2X0MNI9</accession>
<proteinExistence type="predicted"/>